<evidence type="ECO:0000313" key="1">
    <source>
        <dbReference type="EMBL" id="ABY63285.1"/>
    </source>
</evidence>
<accession>B3FJX0</accession>
<evidence type="ECO:0000313" key="2">
    <source>
        <dbReference type="Proteomes" id="UP000002421"/>
    </source>
</evidence>
<organismHost>
    <name type="scientific">Pseudomonas chlororaphis</name>
    <dbReference type="NCBI Taxonomy" id="587753"/>
</organismHost>
<protein>
    <submittedName>
        <fullName evidence="1">Uncharacterized protein</fullName>
    </submittedName>
</protein>
<proteinExistence type="predicted"/>
<dbReference type="RefSeq" id="YP_001957181.1">
    <property type="nucleotide sequence ID" value="NC_010821.1"/>
</dbReference>
<dbReference type="Proteomes" id="UP000002421">
    <property type="component" value="Segment"/>
</dbReference>
<name>B3FJX0_BP201</name>
<dbReference type="KEGG" id="vg:6372387"/>
<reference evidence="1 2" key="1">
    <citation type="journal article" date="2008" name="Virology">
        <title>Characterization of Pseudomonas chlororaphis myovirus 201varphi2-1 via genomic sequencing, mass spectrometry, and electron microscopy.</title>
        <authorList>
            <person name="Thomas J.A."/>
            <person name="Rolando M.R."/>
            <person name="Carroll C.A."/>
            <person name="Shen P.S."/>
            <person name="Belnap D.M."/>
            <person name="Weintraub S.T."/>
            <person name="Serwer P."/>
            <person name="Hardies S.C."/>
        </authorList>
    </citation>
    <scope>NUCLEOTIDE SEQUENCE</scope>
</reference>
<dbReference type="EMBL" id="EU197055">
    <property type="protein sequence ID" value="ABY63285.1"/>
    <property type="molecule type" value="Genomic_DNA"/>
</dbReference>
<organism evidence="1 2">
    <name type="scientific">Pseudomonas phage 201phi2-1</name>
    <name type="common">Pseudomonas chlororaphis phage 201phi2-1</name>
    <dbReference type="NCBI Taxonomy" id="198110"/>
    <lineage>
        <taxon>Viruses</taxon>
        <taxon>Duplodnaviria</taxon>
        <taxon>Heunggongvirae</taxon>
        <taxon>Uroviricota</taxon>
        <taxon>Caudoviricetes</taxon>
        <taxon>Chimalliviridae</taxon>
        <taxon>Serwervirus</taxon>
        <taxon>Serwervirus 201phi21</taxon>
    </lineage>
</organism>
<gene>
    <name evidence="1" type="ORF">201phi2-1p462</name>
</gene>
<keyword evidence="2" id="KW-1185">Reference proteome</keyword>
<sequence length="138" mass="15744">MTITSVSESAGLRERFIEDAKMVYKNRNLDFSQSKHPGQEGRFLDKKVHHMWLGYELIHTAGQWRDKEDVPSSILGHYIVGNHTGPGLKLVTGYRPFVHRNKRLACMEADRLAKEHGNSFAVFRCIKTFSPGQGTKDE</sequence>